<comment type="caution">
    <text evidence="2">The sequence shown here is derived from an EMBL/GenBank/DDBJ whole genome shotgun (WGS) entry which is preliminary data.</text>
</comment>
<feature type="region of interest" description="Disordered" evidence="1">
    <location>
        <begin position="100"/>
        <end position="121"/>
    </location>
</feature>
<accession>A0A645BSU4</accession>
<feature type="compositionally biased region" description="Basic and acidic residues" evidence="1">
    <location>
        <begin position="196"/>
        <end position="213"/>
    </location>
</feature>
<organism evidence="2">
    <name type="scientific">bioreactor metagenome</name>
    <dbReference type="NCBI Taxonomy" id="1076179"/>
    <lineage>
        <taxon>unclassified sequences</taxon>
        <taxon>metagenomes</taxon>
        <taxon>ecological metagenomes</taxon>
    </lineage>
</organism>
<name>A0A645BSU4_9ZZZZ</name>
<dbReference type="AlphaFoldDB" id="A0A645BSU4"/>
<feature type="region of interest" description="Disordered" evidence="1">
    <location>
        <begin position="194"/>
        <end position="213"/>
    </location>
</feature>
<reference evidence="2" key="1">
    <citation type="submission" date="2019-08" db="EMBL/GenBank/DDBJ databases">
        <authorList>
            <person name="Kucharzyk K."/>
            <person name="Murdoch R.W."/>
            <person name="Higgins S."/>
            <person name="Loffler F."/>
        </authorList>
    </citation>
    <scope>NUCLEOTIDE SEQUENCE</scope>
</reference>
<feature type="region of interest" description="Disordered" evidence="1">
    <location>
        <begin position="15"/>
        <end position="64"/>
    </location>
</feature>
<dbReference type="EMBL" id="VSSQ01022186">
    <property type="protein sequence ID" value="MPM68312.1"/>
    <property type="molecule type" value="Genomic_DNA"/>
</dbReference>
<feature type="compositionally biased region" description="Basic residues" evidence="1">
    <location>
        <begin position="35"/>
        <end position="44"/>
    </location>
</feature>
<gene>
    <name evidence="2" type="ORF">SDC9_115243</name>
</gene>
<feature type="compositionally biased region" description="Basic and acidic residues" evidence="1">
    <location>
        <begin position="101"/>
        <end position="116"/>
    </location>
</feature>
<sequence>MVGFIIELFVGPQSFQHRNADGGKQTVGPDDDQKHRNKVHRQRCHGGAGGDGNGIPRPQSRDADDRRHVAGLRLPFPRAALPQQLHGVLNTDAVQIYQKVKQQDRAEQHGRPRDGGAGDIEAVDNIHPHHAAQQEHRQLLQQYTQQHAAHDTRGGGVDHLEAQNNGNVPLAHAQNVVKSQLPFAPFHQEAVGIGQKNDRENGDDKGADIHEHGEVSIPGAVWQIGRGRQRHRNIIGRRRPHDGQQVWNVKLPVSGQIHQGHPGIEPPLIHLPHRLAPAPSACRKCGQTAAPAYSHPDRAGGTPPRPVKTGPVERGWRP</sequence>
<protein>
    <submittedName>
        <fullName evidence="2">Uncharacterized protein</fullName>
    </submittedName>
</protein>
<evidence type="ECO:0000313" key="2">
    <source>
        <dbReference type="EMBL" id="MPM68312.1"/>
    </source>
</evidence>
<feature type="region of interest" description="Disordered" evidence="1">
    <location>
        <begin position="287"/>
        <end position="318"/>
    </location>
</feature>
<proteinExistence type="predicted"/>
<evidence type="ECO:0000256" key="1">
    <source>
        <dbReference type="SAM" id="MobiDB-lite"/>
    </source>
</evidence>